<evidence type="ECO:0000256" key="1">
    <source>
        <dbReference type="ARBA" id="ARBA00023002"/>
    </source>
</evidence>
<gene>
    <name evidence="3" type="ORF">O1Q98_16325</name>
</gene>
<organism evidence="3 4">
    <name type="scientific">Dickeya lacustris</name>
    <dbReference type="NCBI Taxonomy" id="2259638"/>
    <lineage>
        <taxon>Bacteria</taxon>
        <taxon>Pseudomonadati</taxon>
        <taxon>Pseudomonadota</taxon>
        <taxon>Gammaproteobacteria</taxon>
        <taxon>Enterobacterales</taxon>
        <taxon>Pectobacteriaceae</taxon>
        <taxon>Dickeya</taxon>
    </lineage>
</organism>
<dbReference type="SUPFAM" id="SSF51430">
    <property type="entry name" value="NAD(P)-linked oxidoreductase"/>
    <property type="match status" value="1"/>
</dbReference>
<reference evidence="3 4" key="1">
    <citation type="submission" date="2022-12" db="EMBL/GenBank/DDBJ databases">
        <title>Complete genome sequencing of Dickeya lacustris type strain LMG30899.</title>
        <authorList>
            <person name="Dobhal S."/>
            <person name="Arizala D."/>
            <person name="Arif M."/>
        </authorList>
    </citation>
    <scope>NUCLEOTIDE SEQUENCE [LARGE SCALE GENOMIC DNA]</scope>
    <source>
        <strain evidence="3 4">LMG30899</strain>
    </source>
</reference>
<dbReference type="EMBL" id="CP114280">
    <property type="protein sequence ID" value="WFN55172.1"/>
    <property type="molecule type" value="Genomic_DNA"/>
</dbReference>
<name>A0ABY8G5E9_9GAMM</name>
<accession>A0ABY8G5E9</accession>
<sequence length="314" mass="33760">MKSLPKIALGTWSWGAGFAGGDTVFGNNLTETQMQAVFDAAMQQGLYLWDTAAVYGMGSSETALGKQLRQRPRDSVVLSTKFTPQIADNHAANPVSAMLESSLQRLGVQDIDIYWVHNAHDVEKWTPGMIPLLQSGKIKRVGVSNHNLAQIQRANAILAEAGFAISAVQNHYSLLYRHSEQAGVLDYCRENGITFFSYMVLEQGALSGRYNSTHPMPSGSGRAATYNGLLPQLEKLTDAMSMIGASKGANAAQVAIAWAIYKGTLPIIGATKVHHVTDAASAAALRLSADEVAMLEALAQESGVDTRGGWEEHQ</sequence>
<dbReference type="RefSeq" id="WP_125258535.1">
    <property type="nucleotide sequence ID" value="NZ_CP114280.1"/>
</dbReference>
<feature type="domain" description="NADP-dependent oxidoreductase" evidence="2">
    <location>
        <begin position="6"/>
        <end position="298"/>
    </location>
</feature>
<protein>
    <submittedName>
        <fullName evidence="3">Aldo/keto reductase</fullName>
    </submittedName>
</protein>
<dbReference type="InterPro" id="IPR036812">
    <property type="entry name" value="NAD(P)_OxRdtase_dom_sf"/>
</dbReference>
<dbReference type="Pfam" id="PF00248">
    <property type="entry name" value="Aldo_ket_red"/>
    <property type="match status" value="1"/>
</dbReference>
<proteinExistence type="predicted"/>
<evidence type="ECO:0000259" key="2">
    <source>
        <dbReference type="Pfam" id="PF00248"/>
    </source>
</evidence>
<evidence type="ECO:0000313" key="3">
    <source>
        <dbReference type="EMBL" id="WFN55172.1"/>
    </source>
</evidence>
<dbReference type="PANTHER" id="PTHR43625">
    <property type="entry name" value="AFLATOXIN B1 ALDEHYDE REDUCTASE"/>
    <property type="match status" value="1"/>
</dbReference>
<dbReference type="CDD" id="cd19103">
    <property type="entry name" value="AKR_unchar"/>
    <property type="match status" value="1"/>
</dbReference>
<dbReference type="PANTHER" id="PTHR43625:SF5">
    <property type="entry name" value="PYRIDOXAL REDUCTASE, CHLOROPLASTIC"/>
    <property type="match status" value="1"/>
</dbReference>
<dbReference type="Gene3D" id="3.20.20.100">
    <property type="entry name" value="NADP-dependent oxidoreductase domain"/>
    <property type="match status" value="1"/>
</dbReference>
<evidence type="ECO:0000313" key="4">
    <source>
        <dbReference type="Proteomes" id="UP001219630"/>
    </source>
</evidence>
<keyword evidence="1" id="KW-0560">Oxidoreductase</keyword>
<dbReference type="InterPro" id="IPR023210">
    <property type="entry name" value="NADP_OxRdtase_dom"/>
</dbReference>
<keyword evidence="4" id="KW-1185">Reference proteome</keyword>
<dbReference type="Proteomes" id="UP001219630">
    <property type="component" value="Chromosome"/>
</dbReference>
<dbReference type="InterPro" id="IPR050791">
    <property type="entry name" value="Aldo-Keto_reductase"/>
</dbReference>